<keyword evidence="2" id="KW-1003">Cell membrane</keyword>
<feature type="transmembrane region" description="Helical" evidence="6">
    <location>
        <begin position="177"/>
        <end position="196"/>
    </location>
</feature>
<evidence type="ECO:0000256" key="1">
    <source>
        <dbReference type="ARBA" id="ARBA00004651"/>
    </source>
</evidence>
<dbReference type="Pfam" id="PF13440">
    <property type="entry name" value="Polysacc_synt_3"/>
    <property type="match status" value="1"/>
</dbReference>
<comment type="subcellular location">
    <subcellularLocation>
        <location evidence="1">Cell membrane</location>
        <topology evidence="1">Multi-pass membrane protein</topology>
    </subcellularLocation>
</comment>
<keyword evidence="5 6" id="KW-0472">Membrane</keyword>
<evidence type="ECO:0000313" key="8">
    <source>
        <dbReference type="EMBL" id="VFK70418.1"/>
    </source>
</evidence>
<feature type="transmembrane region" description="Helical" evidence="6">
    <location>
        <begin position="358"/>
        <end position="377"/>
    </location>
</feature>
<evidence type="ECO:0000313" key="7">
    <source>
        <dbReference type="EMBL" id="VFK62321.1"/>
    </source>
</evidence>
<feature type="transmembrane region" description="Helical" evidence="6">
    <location>
        <begin position="438"/>
        <end position="457"/>
    </location>
</feature>
<feature type="transmembrane region" description="Helical" evidence="6">
    <location>
        <begin position="117"/>
        <end position="133"/>
    </location>
</feature>
<keyword evidence="4 6" id="KW-1133">Transmembrane helix</keyword>
<feature type="transmembrane region" description="Helical" evidence="6">
    <location>
        <begin position="325"/>
        <end position="346"/>
    </location>
</feature>
<keyword evidence="3 6" id="KW-0812">Transmembrane</keyword>
<name>A0A451A8H2_9GAMM</name>
<evidence type="ECO:0000256" key="6">
    <source>
        <dbReference type="SAM" id="Phobius"/>
    </source>
</evidence>
<dbReference type="InterPro" id="IPR050833">
    <property type="entry name" value="Poly_Biosynth_Transport"/>
</dbReference>
<feature type="transmembrane region" description="Helical" evidence="6">
    <location>
        <begin position="47"/>
        <end position="66"/>
    </location>
</feature>
<evidence type="ECO:0000256" key="5">
    <source>
        <dbReference type="ARBA" id="ARBA00023136"/>
    </source>
</evidence>
<dbReference type="PANTHER" id="PTHR30250:SF11">
    <property type="entry name" value="O-ANTIGEN TRANSPORTER-RELATED"/>
    <property type="match status" value="1"/>
</dbReference>
<evidence type="ECO:0000256" key="4">
    <source>
        <dbReference type="ARBA" id="ARBA00022989"/>
    </source>
</evidence>
<feature type="transmembrane region" description="Helical" evidence="6">
    <location>
        <begin position="212"/>
        <end position="230"/>
    </location>
</feature>
<feature type="transmembrane region" description="Helical" evidence="6">
    <location>
        <begin position="12"/>
        <end position="35"/>
    </location>
</feature>
<evidence type="ECO:0000256" key="3">
    <source>
        <dbReference type="ARBA" id="ARBA00022692"/>
    </source>
</evidence>
<accession>A0A451A8H2</accession>
<dbReference type="EMBL" id="CAADFZ010000023">
    <property type="protein sequence ID" value="VFK62321.1"/>
    <property type="molecule type" value="Genomic_DNA"/>
</dbReference>
<feature type="transmembrane region" description="Helical" evidence="6">
    <location>
        <begin position="383"/>
        <end position="401"/>
    </location>
</feature>
<dbReference type="AlphaFoldDB" id="A0A451A8H2"/>
<dbReference type="PANTHER" id="PTHR30250">
    <property type="entry name" value="PST FAMILY PREDICTED COLANIC ACID TRANSPORTER"/>
    <property type="match status" value="1"/>
</dbReference>
<sequence length="474" mass="52656">MDNPISIRNKILNGAGLLTGSQVISYGLSFIRNIILARSLGPEQFGIAATFLLTVSLLEIISSFNLDKLLIQSKHGDEPDFQATAHSFQVLRGLSLSLILLLMAYPISAWFNLSRFLWAYQCLAMIPFIRAFIHLDNKRSQRNFDYLPEVSTELAQQILALIAAVGLLIWWQDYRVVLGVLIIQSLALVVTSHLVAQRQYGLGWHASFSKRIIRFGWPLLLNGVLLYIIFQGDKVAVGRFFSMAELGLYTVAATLPMIASELFIKIIVALFLPLLSKAQDDPIEFDKRYRFLLSLLISLAIASSTVFIIASQSIIHLFYGEAYRMAAALMVWLSLAQAIGLMRVSLTVAALAKGDSKSPAWASAYRALGLLGIVWAVQENELIWIAVSAIAAEVLALVMLAMRLKRFSSCVKALLTSVATIPAIFLLEAKFMYEFDSIIKITFAFGVAGMVFTILFGKQIVSQLSKLDLRRYLS</sequence>
<proteinExistence type="predicted"/>
<feature type="transmembrane region" description="Helical" evidence="6">
    <location>
        <begin position="292"/>
        <end position="319"/>
    </location>
</feature>
<feature type="transmembrane region" description="Helical" evidence="6">
    <location>
        <begin position="90"/>
        <end position="111"/>
    </location>
</feature>
<gene>
    <name evidence="7" type="ORF">BECKUNK1418G_GA0071005_102329</name>
    <name evidence="8" type="ORF">BECKUNK1418H_GA0071006_102829</name>
</gene>
<organism evidence="7">
    <name type="scientific">Candidatus Kentrum sp. UNK</name>
    <dbReference type="NCBI Taxonomy" id="2126344"/>
    <lineage>
        <taxon>Bacteria</taxon>
        <taxon>Pseudomonadati</taxon>
        <taxon>Pseudomonadota</taxon>
        <taxon>Gammaproteobacteria</taxon>
        <taxon>Candidatus Kentrum</taxon>
    </lineage>
</organism>
<feature type="transmembrane region" description="Helical" evidence="6">
    <location>
        <begin position="250"/>
        <end position="272"/>
    </location>
</feature>
<dbReference type="GO" id="GO:0005886">
    <property type="term" value="C:plasma membrane"/>
    <property type="evidence" value="ECO:0007669"/>
    <property type="project" value="UniProtKB-SubCell"/>
</dbReference>
<protein>
    <submittedName>
        <fullName evidence="7">Membrane protein involved in the export of O-antigen and teichoic acid</fullName>
    </submittedName>
</protein>
<feature type="transmembrane region" description="Helical" evidence="6">
    <location>
        <begin position="154"/>
        <end position="171"/>
    </location>
</feature>
<dbReference type="EMBL" id="CAADGD010000028">
    <property type="protein sequence ID" value="VFK70418.1"/>
    <property type="molecule type" value="Genomic_DNA"/>
</dbReference>
<evidence type="ECO:0000256" key="2">
    <source>
        <dbReference type="ARBA" id="ARBA00022475"/>
    </source>
</evidence>
<feature type="transmembrane region" description="Helical" evidence="6">
    <location>
        <begin position="413"/>
        <end position="432"/>
    </location>
</feature>
<reference evidence="7" key="1">
    <citation type="submission" date="2019-02" db="EMBL/GenBank/DDBJ databases">
        <authorList>
            <person name="Gruber-Vodicka R. H."/>
            <person name="Seah K. B. B."/>
        </authorList>
    </citation>
    <scope>NUCLEOTIDE SEQUENCE</scope>
    <source>
        <strain evidence="8">BECK_BY19</strain>
        <strain evidence="7">BECK_BY8</strain>
    </source>
</reference>